<dbReference type="Gene3D" id="1.10.10.10">
    <property type="entry name" value="Winged helix-like DNA-binding domain superfamily/Winged helix DNA-binding domain"/>
    <property type="match status" value="1"/>
</dbReference>
<dbReference type="SUPFAM" id="SSF46785">
    <property type="entry name" value="Winged helix' DNA-binding domain"/>
    <property type="match status" value="1"/>
</dbReference>
<evidence type="ECO:0000313" key="2">
    <source>
        <dbReference type="EMBL" id="MCZ4549309.1"/>
    </source>
</evidence>
<dbReference type="PANTHER" id="PTHR33164:SF99">
    <property type="entry name" value="MARR FAMILY REGULATORY PROTEIN"/>
    <property type="match status" value="1"/>
</dbReference>
<dbReference type="InterPro" id="IPR000835">
    <property type="entry name" value="HTH_MarR-typ"/>
</dbReference>
<gene>
    <name evidence="2" type="ORF">O4213_04910</name>
</gene>
<dbReference type="Pfam" id="PF12802">
    <property type="entry name" value="MarR_2"/>
    <property type="match status" value="1"/>
</dbReference>
<comment type="caution">
    <text evidence="2">The sequence shown here is derived from an EMBL/GenBank/DDBJ whole genome shotgun (WGS) entry which is preliminary data.</text>
</comment>
<dbReference type="InterPro" id="IPR039422">
    <property type="entry name" value="MarR/SlyA-like"/>
</dbReference>
<dbReference type="CDD" id="cd00090">
    <property type="entry name" value="HTH_ARSR"/>
    <property type="match status" value="1"/>
</dbReference>
<dbReference type="RefSeq" id="WP_084836420.1">
    <property type="nucleotide sequence ID" value="NZ_JAPWIE010000002.1"/>
</dbReference>
<name>A0ABT4MR46_GORRU</name>
<dbReference type="PANTHER" id="PTHR33164">
    <property type="entry name" value="TRANSCRIPTIONAL REGULATOR, MARR FAMILY"/>
    <property type="match status" value="1"/>
</dbReference>
<evidence type="ECO:0000313" key="3">
    <source>
        <dbReference type="Proteomes" id="UP001067235"/>
    </source>
</evidence>
<dbReference type="InterPro" id="IPR036390">
    <property type="entry name" value="WH_DNA-bd_sf"/>
</dbReference>
<dbReference type="PROSITE" id="PS50995">
    <property type="entry name" value="HTH_MARR_2"/>
    <property type="match status" value="1"/>
</dbReference>
<reference evidence="2" key="1">
    <citation type="submission" date="2022-12" db="EMBL/GenBank/DDBJ databases">
        <authorList>
            <person name="Krivoruchko A.V."/>
            <person name="Elkin A."/>
        </authorList>
    </citation>
    <scope>NUCLEOTIDE SEQUENCE</scope>
    <source>
        <strain evidence="2">IEGM 1388</strain>
    </source>
</reference>
<dbReference type="InterPro" id="IPR011991">
    <property type="entry name" value="ArsR-like_HTH"/>
</dbReference>
<sequence>MTEDSAVPWLDDAEQIAWRSFMNGTQRLFDAINDSLVETSGLTFADYRILVLLSENDQMRMSALADGALSTKSTISRRIARLAEAGFVERLAKDHDKDARNRVCRITPAGRDKLHEAAKGHVVAVRTYLLDHLDDHEREAMGTTFSKVDKWLRDNPQNRVK</sequence>
<proteinExistence type="predicted"/>
<accession>A0ABT4MR46</accession>
<dbReference type="InterPro" id="IPR036388">
    <property type="entry name" value="WH-like_DNA-bd_sf"/>
</dbReference>
<dbReference type="SMART" id="SM00347">
    <property type="entry name" value="HTH_MARR"/>
    <property type="match status" value="1"/>
</dbReference>
<feature type="domain" description="HTH marR-type" evidence="1">
    <location>
        <begin position="14"/>
        <end position="150"/>
    </location>
</feature>
<protein>
    <submittedName>
        <fullName evidence="2">MarR family transcriptional regulator</fullName>
    </submittedName>
</protein>
<organism evidence="2 3">
    <name type="scientific">Gordonia rubripertincta</name>
    <name type="common">Rhodococcus corallinus</name>
    <dbReference type="NCBI Taxonomy" id="36822"/>
    <lineage>
        <taxon>Bacteria</taxon>
        <taxon>Bacillati</taxon>
        <taxon>Actinomycetota</taxon>
        <taxon>Actinomycetes</taxon>
        <taxon>Mycobacteriales</taxon>
        <taxon>Gordoniaceae</taxon>
        <taxon>Gordonia</taxon>
    </lineage>
</organism>
<dbReference type="EMBL" id="JAPWIE010000002">
    <property type="protein sequence ID" value="MCZ4549309.1"/>
    <property type="molecule type" value="Genomic_DNA"/>
</dbReference>
<evidence type="ECO:0000259" key="1">
    <source>
        <dbReference type="PROSITE" id="PS50995"/>
    </source>
</evidence>
<dbReference type="Proteomes" id="UP001067235">
    <property type="component" value="Unassembled WGS sequence"/>
</dbReference>
<keyword evidence="3" id="KW-1185">Reference proteome</keyword>